<evidence type="ECO:0000313" key="12">
    <source>
        <dbReference type="Proteomes" id="UP000693892"/>
    </source>
</evidence>
<dbReference type="CDD" id="cd04902">
    <property type="entry name" value="ACT_3PGDH-xct"/>
    <property type="match status" value="1"/>
</dbReference>
<dbReference type="PANTHER" id="PTHR42938:SF47">
    <property type="entry name" value="HYDROXYPYRUVATE REDUCTASE"/>
    <property type="match status" value="1"/>
</dbReference>
<comment type="similarity">
    <text evidence="3 9">Belongs to the D-isomer specific 2-hydroxyacid dehydrogenase family.</text>
</comment>
<keyword evidence="12" id="KW-1185">Reference proteome</keyword>
<dbReference type="PANTHER" id="PTHR42938">
    <property type="entry name" value="FORMATE DEHYDROGENASE 1"/>
    <property type="match status" value="1"/>
</dbReference>
<comment type="catalytic activity">
    <reaction evidence="8 9">
        <text>(2R)-3-phosphoglycerate + NAD(+) = 3-phosphooxypyruvate + NADH + H(+)</text>
        <dbReference type="Rhea" id="RHEA:12641"/>
        <dbReference type="ChEBI" id="CHEBI:15378"/>
        <dbReference type="ChEBI" id="CHEBI:18110"/>
        <dbReference type="ChEBI" id="CHEBI:57540"/>
        <dbReference type="ChEBI" id="CHEBI:57945"/>
        <dbReference type="ChEBI" id="CHEBI:58272"/>
        <dbReference type="EC" id="1.1.1.95"/>
    </reaction>
</comment>
<dbReference type="FunFam" id="3.40.50.720:FF:000021">
    <property type="entry name" value="D-3-phosphoglycerate dehydrogenase"/>
    <property type="match status" value="1"/>
</dbReference>
<dbReference type="PROSITE" id="PS51671">
    <property type="entry name" value="ACT"/>
    <property type="match status" value="1"/>
</dbReference>
<dbReference type="EC" id="1.1.1.95" evidence="9"/>
<organism evidence="11 12">
    <name type="scientific">Leucobacter soli</name>
    <dbReference type="NCBI Taxonomy" id="2812850"/>
    <lineage>
        <taxon>Bacteria</taxon>
        <taxon>Bacillati</taxon>
        <taxon>Actinomycetota</taxon>
        <taxon>Actinomycetes</taxon>
        <taxon>Micrococcales</taxon>
        <taxon>Microbacteriaceae</taxon>
        <taxon>Leucobacter</taxon>
    </lineage>
</organism>
<comment type="function">
    <text evidence="1">Catalyzes the reversible oxidation of 3-phospho-D-glycerate to 3-phosphonooxypyruvate, the first step of the phosphorylated L-serine biosynthesis pathway. Also catalyzes the reversible oxidation of 2-hydroxyglutarate to 2-oxoglutarate.</text>
</comment>
<keyword evidence="9" id="KW-0718">Serine biosynthesis</keyword>
<dbReference type="EMBL" id="CAJVAP010000002">
    <property type="protein sequence ID" value="CAG7597665.1"/>
    <property type="molecule type" value="Genomic_DNA"/>
</dbReference>
<evidence type="ECO:0000256" key="9">
    <source>
        <dbReference type="RuleBase" id="RU363003"/>
    </source>
</evidence>
<evidence type="ECO:0000256" key="6">
    <source>
        <dbReference type="ARBA" id="ARBA00023027"/>
    </source>
</evidence>
<dbReference type="GO" id="GO:0051287">
    <property type="term" value="F:NAD binding"/>
    <property type="evidence" value="ECO:0007669"/>
    <property type="project" value="UniProtKB-UniRule"/>
</dbReference>
<evidence type="ECO:0000256" key="2">
    <source>
        <dbReference type="ARBA" id="ARBA00005216"/>
    </source>
</evidence>
<dbReference type="Pfam" id="PF01842">
    <property type="entry name" value="ACT"/>
    <property type="match status" value="1"/>
</dbReference>
<dbReference type="GO" id="GO:0004617">
    <property type="term" value="F:phosphoglycerate dehydrogenase activity"/>
    <property type="evidence" value="ECO:0007669"/>
    <property type="project" value="UniProtKB-UniRule"/>
</dbReference>
<dbReference type="GO" id="GO:0006564">
    <property type="term" value="P:L-serine biosynthetic process"/>
    <property type="evidence" value="ECO:0007669"/>
    <property type="project" value="UniProtKB-UniRule"/>
</dbReference>
<dbReference type="InterPro" id="IPR029752">
    <property type="entry name" value="D-isomer_DH_CS1"/>
</dbReference>
<dbReference type="InterPro" id="IPR006140">
    <property type="entry name" value="D-isomer_DH_NAD-bd"/>
</dbReference>
<dbReference type="AlphaFoldDB" id="A0A916JSH8"/>
<evidence type="ECO:0000256" key="1">
    <source>
        <dbReference type="ARBA" id="ARBA00003800"/>
    </source>
</evidence>
<dbReference type="PROSITE" id="PS00065">
    <property type="entry name" value="D_2_HYDROXYACID_DH_1"/>
    <property type="match status" value="1"/>
</dbReference>
<keyword evidence="5 9" id="KW-0560">Oxidoreductase</keyword>
<protein>
    <recommendedName>
        <fullName evidence="4 9">D-3-phosphoglycerate dehydrogenase</fullName>
        <ecNumber evidence="9">1.1.1.95</ecNumber>
    </recommendedName>
</protein>
<evidence type="ECO:0000256" key="7">
    <source>
        <dbReference type="ARBA" id="ARBA00048126"/>
    </source>
</evidence>
<dbReference type="Pfam" id="PF19304">
    <property type="entry name" value="PGDH_inter"/>
    <property type="match status" value="1"/>
</dbReference>
<dbReference type="Pfam" id="PF00389">
    <property type="entry name" value="2-Hacid_dh"/>
    <property type="match status" value="1"/>
</dbReference>
<dbReference type="InterPro" id="IPR006236">
    <property type="entry name" value="PGDH"/>
</dbReference>
<dbReference type="PROSITE" id="PS00671">
    <property type="entry name" value="D_2_HYDROXYACID_DH_3"/>
    <property type="match status" value="1"/>
</dbReference>
<name>A0A916JSH8_9MICO</name>
<comment type="caution">
    <text evidence="11">The sequence shown here is derived from an EMBL/GenBank/DDBJ whole genome shotgun (WGS) entry which is preliminary data.</text>
</comment>
<keyword evidence="9" id="KW-0028">Amino-acid biosynthesis</keyword>
<keyword evidence="6 9" id="KW-0520">NAD</keyword>
<sequence>MPAPVVLIAEQLSPATIAALGPDFEVVHVDGTDRDALRASLADADAILVRSATQVDAEAIGWAPKLKVIARAGVGLDNVDIKSATQAGVMVVNAPTSNIISAAELTVAHILGLARHLQRAHASLSAGEWKRSSFTGTELFEKTIGIVGLGRIGALVAERLRGFGVELIAYDPYITAARAGQLDVELVELDELVARADFLTIHMPRTPETLGMIGETQLKAMKSTAYVVNVARGGLIDEAALSAALDAGEIAGAALDVFMQEPPADTVLTGNGRVNVTPHLGASTDEAQEKAGVAVARSVRLALAGELVPDAVNVAGGAIDEYVKPGLPLTEKLGQIFAGLAAAPVATLDVEVHGELSEYNVEVLKLAALKGLFTQVVSDPVSYVNAPLLAEQRNVEVRFSSDTAAESFRNVITLRGVTEDGTRVSVSGTLTGPKQVEKVVEINGYELELPISDHLIVFSYTDRPGIVATYGGLLGEAGVNIAGLQIARDEKKGTALSVLSVDGEVPSELIDRLGEAIGAEMLRAIDLVVD</sequence>
<evidence type="ECO:0000256" key="5">
    <source>
        <dbReference type="ARBA" id="ARBA00023002"/>
    </source>
</evidence>
<dbReference type="NCBIfam" id="TIGR01327">
    <property type="entry name" value="PGDH"/>
    <property type="match status" value="1"/>
</dbReference>
<proteinExistence type="inferred from homology"/>
<dbReference type="PROSITE" id="PS00670">
    <property type="entry name" value="D_2_HYDROXYACID_DH_2"/>
    <property type="match status" value="1"/>
</dbReference>
<dbReference type="InterPro" id="IPR029753">
    <property type="entry name" value="D-isomer_DH_CS"/>
</dbReference>
<accession>A0A916JSH8</accession>
<dbReference type="InterPro" id="IPR045626">
    <property type="entry name" value="PGDH_ASB_dom"/>
</dbReference>
<evidence type="ECO:0000313" key="11">
    <source>
        <dbReference type="EMBL" id="CAG7597665.1"/>
    </source>
</evidence>
<comment type="catalytic activity">
    <reaction evidence="7">
        <text>(R)-2-hydroxyglutarate + NAD(+) = 2-oxoglutarate + NADH + H(+)</text>
        <dbReference type="Rhea" id="RHEA:49612"/>
        <dbReference type="ChEBI" id="CHEBI:15378"/>
        <dbReference type="ChEBI" id="CHEBI:15801"/>
        <dbReference type="ChEBI" id="CHEBI:16810"/>
        <dbReference type="ChEBI" id="CHEBI:57540"/>
        <dbReference type="ChEBI" id="CHEBI:57945"/>
        <dbReference type="EC" id="1.1.1.399"/>
    </reaction>
</comment>
<dbReference type="Proteomes" id="UP000693892">
    <property type="component" value="Unassembled WGS sequence"/>
</dbReference>
<evidence type="ECO:0000256" key="8">
    <source>
        <dbReference type="ARBA" id="ARBA00048731"/>
    </source>
</evidence>
<dbReference type="RefSeq" id="WP_218113819.1">
    <property type="nucleotide sequence ID" value="NZ_CAJVAP010000002.1"/>
</dbReference>
<feature type="domain" description="ACT" evidence="10">
    <location>
        <begin position="455"/>
        <end position="530"/>
    </location>
</feature>
<evidence type="ECO:0000259" key="10">
    <source>
        <dbReference type="PROSITE" id="PS51671"/>
    </source>
</evidence>
<evidence type="ECO:0000256" key="3">
    <source>
        <dbReference type="ARBA" id="ARBA00005854"/>
    </source>
</evidence>
<dbReference type="InterPro" id="IPR002912">
    <property type="entry name" value="ACT_dom"/>
</dbReference>
<dbReference type="Pfam" id="PF02826">
    <property type="entry name" value="2-Hacid_dh_C"/>
    <property type="match status" value="1"/>
</dbReference>
<evidence type="ECO:0000256" key="4">
    <source>
        <dbReference type="ARBA" id="ARBA00021582"/>
    </source>
</evidence>
<dbReference type="InterPro" id="IPR006139">
    <property type="entry name" value="D-isomer_2_OHA_DH_cat_dom"/>
</dbReference>
<dbReference type="CDD" id="cd12173">
    <property type="entry name" value="PGDH_4"/>
    <property type="match status" value="1"/>
</dbReference>
<gene>
    <name evidence="11" type="primary">serA</name>
    <name evidence="11" type="ORF">LEUCIP111803_00158</name>
</gene>
<comment type="pathway">
    <text evidence="2 9">Amino-acid biosynthesis; L-serine biosynthesis; L-serine from 3-phospho-D-glycerate: step 1/3.</text>
</comment>
<reference evidence="11" key="1">
    <citation type="submission" date="2021-06" db="EMBL/GenBank/DDBJ databases">
        <authorList>
            <person name="Criscuolo A."/>
        </authorList>
    </citation>
    <scope>NUCLEOTIDE SEQUENCE</scope>
    <source>
        <strain evidence="11">CIP111803</strain>
    </source>
</reference>